<dbReference type="Proteomes" id="UP000646827">
    <property type="component" value="Unassembled WGS sequence"/>
</dbReference>
<evidence type="ECO:0000313" key="1">
    <source>
        <dbReference type="EMBL" id="KAG2219351.1"/>
    </source>
</evidence>
<sequence length="152" mass="17006">MTANRFETDLIHRVWEFLEKCFDGFSVKVYRPVKRRATGRIKDGTLRMQTGKLQEKCLTQKSILHFRSSGLEYGCVEAGLSSDLNDTKAINEGRFKLPRTMKDIFNKLVLESPSAIGEIKVGGFLMTGLQLTAYILDSPAGKVCRITKAGPC</sequence>
<name>A0A8H7VDR6_9FUNG</name>
<organism evidence="1 2">
    <name type="scientific">Circinella minor</name>
    <dbReference type="NCBI Taxonomy" id="1195481"/>
    <lineage>
        <taxon>Eukaryota</taxon>
        <taxon>Fungi</taxon>
        <taxon>Fungi incertae sedis</taxon>
        <taxon>Mucoromycota</taxon>
        <taxon>Mucoromycotina</taxon>
        <taxon>Mucoromycetes</taxon>
        <taxon>Mucorales</taxon>
        <taxon>Lichtheimiaceae</taxon>
        <taxon>Circinella</taxon>
    </lineage>
</organism>
<comment type="caution">
    <text evidence="1">The sequence shown here is derived from an EMBL/GenBank/DDBJ whole genome shotgun (WGS) entry which is preliminary data.</text>
</comment>
<dbReference type="EMBL" id="JAEPRB010000183">
    <property type="protein sequence ID" value="KAG2219351.1"/>
    <property type="molecule type" value="Genomic_DNA"/>
</dbReference>
<protein>
    <submittedName>
        <fullName evidence="1">Uncharacterized protein</fullName>
    </submittedName>
</protein>
<gene>
    <name evidence="1" type="ORF">INT45_011259</name>
</gene>
<evidence type="ECO:0000313" key="2">
    <source>
        <dbReference type="Proteomes" id="UP000646827"/>
    </source>
</evidence>
<dbReference type="AlphaFoldDB" id="A0A8H7VDR6"/>
<dbReference type="OrthoDB" id="2278533at2759"/>
<keyword evidence="2" id="KW-1185">Reference proteome</keyword>
<reference evidence="1 2" key="1">
    <citation type="submission" date="2020-12" db="EMBL/GenBank/DDBJ databases">
        <title>Metabolic potential, ecology and presence of endohyphal bacteria is reflected in genomic diversity of Mucoromycotina.</title>
        <authorList>
            <person name="Muszewska A."/>
            <person name="Okrasinska A."/>
            <person name="Steczkiewicz K."/>
            <person name="Drgas O."/>
            <person name="Orlowska M."/>
            <person name="Perlinska-Lenart U."/>
            <person name="Aleksandrzak-Piekarczyk T."/>
            <person name="Szatraj K."/>
            <person name="Zielenkiewicz U."/>
            <person name="Pilsyk S."/>
            <person name="Malc E."/>
            <person name="Mieczkowski P."/>
            <person name="Kruszewska J.S."/>
            <person name="Biernat P."/>
            <person name="Pawlowska J."/>
        </authorList>
    </citation>
    <scope>NUCLEOTIDE SEQUENCE [LARGE SCALE GENOMIC DNA]</scope>
    <source>
        <strain evidence="1 2">CBS 142.35</strain>
    </source>
</reference>
<proteinExistence type="predicted"/>
<accession>A0A8H7VDR6</accession>